<dbReference type="InterPro" id="IPR013249">
    <property type="entry name" value="RNA_pol_sigma70_r4_t2"/>
</dbReference>
<dbReference type="InterPro" id="IPR039425">
    <property type="entry name" value="RNA_pol_sigma-70-like"/>
</dbReference>
<gene>
    <name evidence="8" type="ORF">BD293_0752</name>
</gene>
<dbReference type="PANTHER" id="PTHR43133:SF58">
    <property type="entry name" value="ECF RNA POLYMERASE SIGMA FACTOR SIGD"/>
    <property type="match status" value="1"/>
</dbReference>
<dbReference type="Pfam" id="PF08281">
    <property type="entry name" value="Sigma70_r4_2"/>
    <property type="match status" value="1"/>
</dbReference>
<organism evidence="8 9">
    <name type="scientific">Roseinatronobacter monicus</name>
    <dbReference type="NCBI Taxonomy" id="393481"/>
    <lineage>
        <taxon>Bacteria</taxon>
        <taxon>Pseudomonadati</taxon>
        <taxon>Pseudomonadota</taxon>
        <taxon>Alphaproteobacteria</taxon>
        <taxon>Rhodobacterales</taxon>
        <taxon>Paracoccaceae</taxon>
        <taxon>Roseinatronobacter</taxon>
    </lineage>
</organism>
<feature type="domain" description="RNA polymerase sigma factor 70 region 4 type 2" evidence="7">
    <location>
        <begin position="135"/>
        <end position="187"/>
    </location>
</feature>
<keyword evidence="5" id="KW-0804">Transcription</keyword>
<dbReference type="GO" id="GO:0016987">
    <property type="term" value="F:sigma factor activity"/>
    <property type="evidence" value="ECO:0007669"/>
    <property type="project" value="UniProtKB-KW"/>
</dbReference>
<dbReference type="InterPro" id="IPR014284">
    <property type="entry name" value="RNA_pol_sigma-70_dom"/>
</dbReference>
<dbReference type="InterPro" id="IPR007627">
    <property type="entry name" value="RNA_pol_sigma70_r2"/>
</dbReference>
<dbReference type="GO" id="GO:0006352">
    <property type="term" value="P:DNA-templated transcription initiation"/>
    <property type="evidence" value="ECO:0007669"/>
    <property type="project" value="InterPro"/>
</dbReference>
<dbReference type="InterPro" id="IPR013325">
    <property type="entry name" value="RNA_pol_sigma_r2"/>
</dbReference>
<keyword evidence="9" id="KW-1185">Reference proteome</keyword>
<evidence type="ECO:0000256" key="4">
    <source>
        <dbReference type="ARBA" id="ARBA00023125"/>
    </source>
</evidence>
<comment type="similarity">
    <text evidence="1">Belongs to the sigma-70 factor family. ECF subfamily.</text>
</comment>
<accession>A0A543KAQ8</accession>
<evidence type="ECO:0000256" key="1">
    <source>
        <dbReference type="ARBA" id="ARBA00010641"/>
    </source>
</evidence>
<protein>
    <submittedName>
        <fullName evidence="8">RNA polymerase ECF family sigma subunit</fullName>
    </submittedName>
</protein>
<keyword evidence="2" id="KW-0805">Transcription regulation</keyword>
<keyword evidence="4" id="KW-0238">DNA-binding</keyword>
<dbReference type="InterPro" id="IPR013324">
    <property type="entry name" value="RNA_pol_sigma_r3/r4-like"/>
</dbReference>
<feature type="domain" description="RNA polymerase sigma-70 region 2" evidence="6">
    <location>
        <begin position="55"/>
        <end position="104"/>
    </location>
</feature>
<dbReference type="EMBL" id="VFPT01000001">
    <property type="protein sequence ID" value="TQM92163.1"/>
    <property type="molecule type" value="Genomic_DNA"/>
</dbReference>
<evidence type="ECO:0000313" key="9">
    <source>
        <dbReference type="Proteomes" id="UP000320582"/>
    </source>
</evidence>
<name>A0A543KAQ8_9RHOB</name>
<dbReference type="Gene3D" id="1.10.10.10">
    <property type="entry name" value="Winged helix-like DNA-binding domain superfamily/Winged helix DNA-binding domain"/>
    <property type="match status" value="1"/>
</dbReference>
<dbReference type="Pfam" id="PF04542">
    <property type="entry name" value="Sigma70_r2"/>
    <property type="match status" value="1"/>
</dbReference>
<dbReference type="Gene3D" id="1.10.1740.10">
    <property type="match status" value="1"/>
</dbReference>
<dbReference type="RefSeq" id="WP_142079914.1">
    <property type="nucleotide sequence ID" value="NZ_VFPT01000001.1"/>
</dbReference>
<dbReference type="AlphaFoldDB" id="A0A543KAQ8"/>
<evidence type="ECO:0000256" key="5">
    <source>
        <dbReference type="ARBA" id="ARBA00023163"/>
    </source>
</evidence>
<evidence type="ECO:0000259" key="6">
    <source>
        <dbReference type="Pfam" id="PF04542"/>
    </source>
</evidence>
<dbReference type="SUPFAM" id="SSF88946">
    <property type="entry name" value="Sigma2 domain of RNA polymerase sigma factors"/>
    <property type="match status" value="1"/>
</dbReference>
<proteinExistence type="inferred from homology"/>
<evidence type="ECO:0000259" key="7">
    <source>
        <dbReference type="Pfam" id="PF08281"/>
    </source>
</evidence>
<evidence type="ECO:0000256" key="3">
    <source>
        <dbReference type="ARBA" id="ARBA00023082"/>
    </source>
</evidence>
<reference evidence="8 9" key="1">
    <citation type="submission" date="2019-06" db="EMBL/GenBank/DDBJ databases">
        <title>Genomic Encyclopedia of Archaeal and Bacterial Type Strains, Phase II (KMG-II): from individual species to whole genera.</title>
        <authorList>
            <person name="Goeker M."/>
        </authorList>
    </citation>
    <scope>NUCLEOTIDE SEQUENCE [LARGE SCALE GENOMIC DNA]</scope>
    <source>
        <strain evidence="8 9">DSM 18423</strain>
    </source>
</reference>
<dbReference type="SUPFAM" id="SSF88659">
    <property type="entry name" value="Sigma3 and sigma4 domains of RNA polymerase sigma factors"/>
    <property type="match status" value="1"/>
</dbReference>
<dbReference type="OrthoDB" id="7041663at2"/>
<dbReference type="InterPro" id="IPR036388">
    <property type="entry name" value="WH-like_DNA-bd_sf"/>
</dbReference>
<evidence type="ECO:0000256" key="2">
    <source>
        <dbReference type="ARBA" id="ARBA00023015"/>
    </source>
</evidence>
<dbReference type="PANTHER" id="PTHR43133">
    <property type="entry name" value="RNA POLYMERASE ECF-TYPE SIGMA FACTO"/>
    <property type="match status" value="1"/>
</dbReference>
<dbReference type="GO" id="GO:0003677">
    <property type="term" value="F:DNA binding"/>
    <property type="evidence" value="ECO:0007669"/>
    <property type="project" value="UniProtKB-KW"/>
</dbReference>
<sequence>MKPAQSGKTPPVPPPSLEVLMRATQAGDQKAYRLLLDQVALRMRGLVRHRAPWLSAEDVEDIIQDILLSLHRARASWDPARPFLPWIVTIARSRITDHGRRYMRRTALHLAASDIAEAFSDMRADNTAQNVVNLLSVRRAMQDLSPTERQAFDLLRLRELSLDEAAQISKSTPSALKVALHRAKRKMKAVLWTEDKR</sequence>
<keyword evidence="3" id="KW-0731">Sigma factor</keyword>
<evidence type="ECO:0000313" key="8">
    <source>
        <dbReference type="EMBL" id="TQM92163.1"/>
    </source>
</evidence>
<dbReference type="NCBIfam" id="TIGR02937">
    <property type="entry name" value="sigma70-ECF"/>
    <property type="match status" value="1"/>
</dbReference>
<comment type="caution">
    <text evidence="8">The sequence shown here is derived from an EMBL/GenBank/DDBJ whole genome shotgun (WGS) entry which is preliminary data.</text>
</comment>
<dbReference type="Proteomes" id="UP000320582">
    <property type="component" value="Unassembled WGS sequence"/>
</dbReference>